<dbReference type="SUPFAM" id="SSF52518">
    <property type="entry name" value="Thiamin diphosphate-binding fold (THDP-binding)"/>
    <property type="match status" value="1"/>
</dbReference>
<protein>
    <recommendedName>
        <fullName evidence="6">2-oxoglutarate synthase subunit alpha</fullName>
    </recommendedName>
</protein>
<gene>
    <name evidence="4" type="ORF">A2227_03665</name>
</gene>
<dbReference type="Proteomes" id="UP000178367">
    <property type="component" value="Unassembled WGS sequence"/>
</dbReference>
<comment type="caution">
    <text evidence="4">The sequence shown here is derived from an EMBL/GenBank/DDBJ whole genome shotgun (WGS) entry which is preliminary data.</text>
</comment>
<dbReference type="InterPro" id="IPR029061">
    <property type="entry name" value="THDP-binding"/>
</dbReference>
<dbReference type="Pfam" id="PF01855">
    <property type="entry name" value="POR_N"/>
    <property type="match status" value="1"/>
</dbReference>
<evidence type="ECO:0000259" key="3">
    <source>
        <dbReference type="Pfam" id="PF17147"/>
    </source>
</evidence>
<sequence>MSGNETIALPALDAGCRFYAGYPITPASEIMYGMLGLNNIPNGRFIQMEDEISSLAAVIGAALAGKKAMTATSGPGLSLMQENISFAVMTETPCVIVDVMRAGPSTGQATRPAQGDIMPAIWSGHGDARKIVLAPVDIADCYSLTIEAFNLSEMFRVPVIILIDEIIAHLKEIVDIPERNLVYDRAYDPNERHFGPPSNYGRRAASLPPFGGRELLHVTGSTHDQSGTRAASNPDMEQWTTDSIARKIQEAGAYIHWRAPKIKKNTKHVIIACGSVVRAAEEAVRRLARQGESVALIPIKFLSPFPDLELEKALLHNPEVHVIEMNQGQLIHLVRAVYPAALSLTQNTGTAIEPRRIIDYFLNKEWERRS</sequence>
<dbReference type="Pfam" id="PF17147">
    <property type="entry name" value="PFOR_II"/>
    <property type="match status" value="1"/>
</dbReference>
<dbReference type="FunFam" id="3.40.50.970:FF:000022">
    <property type="entry name" value="2-oxoglutarate ferredoxin oxidoreductase alpha subunit"/>
    <property type="match status" value="1"/>
</dbReference>
<dbReference type="GO" id="GO:0016491">
    <property type="term" value="F:oxidoreductase activity"/>
    <property type="evidence" value="ECO:0007669"/>
    <property type="project" value="UniProtKB-KW"/>
</dbReference>
<evidence type="ECO:0000313" key="4">
    <source>
        <dbReference type="EMBL" id="OGF26374.1"/>
    </source>
</evidence>
<dbReference type="InterPro" id="IPR002880">
    <property type="entry name" value="Pyrv_Fd/Flavodoxin_OxRdtase_N"/>
</dbReference>
<feature type="domain" description="Pyruvate flavodoxin/ferredoxin oxidoreductase pyrimidine binding" evidence="2">
    <location>
        <begin position="11"/>
        <end position="233"/>
    </location>
</feature>
<evidence type="ECO:0000313" key="5">
    <source>
        <dbReference type="Proteomes" id="UP000178367"/>
    </source>
</evidence>
<reference evidence="4 5" key="1">
    <citation type="journal article" date="2016" name="Nat. Commun.">
        <title>Thousands of microbial genomes shed light on interconnected biogeochemical processes in an aquifer system.</title>
        <authorList>
            <person name="Anantharaman K."/>
            <person name="Brown C.T."/>
            <person name="Hug L.A."/>
            <person name="Sharon I."/>
            <person name="Castelle C.J."/>
            <person name="Probst A.J."/>
            <person name="Thomas B.C."/>
            <person name="Singh A."/>
            <person name="Wilkins M.J."/>
            <person name="Karaoz U."/>
            <person name="Brodie E.L."/>
            <person name="Williams K.H."/>
            <person name="Hubbard S.S."/>
            <person name="Banfield J.F."/>
        </authorList>
    </citation>
    <scope>NUCLEOTIDE SEQUENCE [LARGE SCALE GENOMIC DNA]</scope>
</reference>
<dbReference type="InterPro" id="IPR009014">
    <property type="entry name" value="Transketo_C/PFOR_II"/>
</dbReference>
<dbReference type="CDD" id="cd07034">
    <property type="entry name" value="TPP_PYR_PFOR_IOR-alpha_like"/>
    <property type="match status" value="1"/>
</dbReference>
<name>A0A1F5SI75_9BACT</name>
<dbReference type="Gene3D" id="3.40.50.970">
    <property type="match status" value="1"/>
</dbReference>
<dbReference type="SUPFAM" id="SSF52922">
    <property type="entry name" value="TK C-terminal domain-like"/>
    <property type="match status" value="1"/>
</dbReference>
<accession>A0A1F5SI75</accession>
<keyword evidence="1" id="KW-0560">Oxidoreductase</keyword>
<organism evidence="4 5">
    <name type="scientific">Candidatus Falkowbacteria bacterium RIFOXYA2_FULL_47_19</name>
    <dbReference type="NCBI Taxonomy" id="1797994"/>
    <lineage>
        <taxon>Bacteria</taxon>
        <taxon>Candidatus Falkowiibacteriota</taxon>
    </lineage>
</organism>
<dbReference type="EMBL" id="MFGB01000016">
    <property type="protein sequence ID" value="OGF26374.1"/>
    <property type="molecule type" value="Genomic_DNA"/>
</dbReference>
<evidence type="ECO:0000259" key="2">
    <source>
        <dbReference type="Pfam" id="PF01855"/>
    </source>
</evidence>
<evidence type="ECO:0000256" key="1">
    <source>
        <dbReference type="ARBA" id="ARBA00023002"/>
    </source>
</evidence>
<dbReference type="InterPro" id="IPR033412">
    <property type="entry name" value="PFOR_II"/>
</dbReference>
<dbReference type="STRING" id="1797994.A2227_03665"/>
<feature type="domain" description="Pyruvate:ferredoxin oxidoreductase core" evidence="3">
    <location>
        <begin position="268"/>
        <end position="338"/>
    </location>
</feature>
<dbReference type="InterPro" id="IPR050722">
    <property type="entry name" value="Pyruvate:ferred/Flavod_OxRd"/>
</dbReference>
<evidence type="ECO:0008006" key="6">
    <source>
        <dbReference type="Google" id="ProtNLM"/>
    </source>
</evidence>
<dbReference type="PANTHER" id="PTHR32154">
    <property type="entry name" value="PYRUVATE-FLAVODOXIN OXIDOREDUCTASE-RELATED"/>
    <property type="match status" value="1"/>
</dbReference>
<dbReference type="PANTHER" id="PTHR32154:SF14">
    <property type="entry name" value="2-OXOGLUTARATE SYNTHASE SUBUNIT KORA"/>
    <property type="match status" value="1"/>
</dbReference>
<dbReference type="GO" id="GO:0006979">
    <property type="term" value="P:response to oxidative stress"/>
    <property type="evidence" value="ECO:0007669"/>
    <property type="project" value="TreeGrafter"/>
</dbReference>
<proteinExistence type="predicted"/>
<dbReference type="Gene3D" id="3.40.50.920">
    <property type="match status" value="1"/>
</dbReference>
<dbReference type="AlphaFoldDB" id="A0A1F5SI75"/>